<feature type="compositionally biased region" description="Basic residues" evidence="1">
    <location>
        <begin position="1"/>
        <end position="27"/>
    </location>
</feature>
<feature type="compositionally biased region" description="Basic residues" evidence="1">
    <location>
        <begin position="580"/>
        <end position="589"/>
    </location>
</feature>
<reference evidence="2" key="1">
    <citation type="submission" date="2021-06" db="EMBL/GenBank/DDBJ databases">
        <title>Comparative genomics, transcriptomics and evolutionary studies reveal genomic signatures of adaptation to plant cell wall in hemibiotrophic fungi.</title>
        <authorList>
            <consortium name="DOE Joint Genome Institute"/>
            <person name="Baroncelli R."/>
            <person name="Diaz J.F."/>
            <person name="Benocci T."/>
            <person name="Peng M."/>
            <person name="Battaglia E."/>
            <person name="Haridas S."/>
            <person name="Andreopoulos W."/>
            <person name="Labutti K."/>
            <person name="Pangilinan J."/>
            <person name="Floch G.L."/>
            <person name="Makela M.R."/>
            <person name="Henrissat B."/>
            <person name="Grigoriev I.V."/>
            <person name="Crouch J.A."/>
            <person name="De Vries R.P."/>
            <person name="Sukno S.A."/>
            <person name="Thon M.R."/>
        </authorList>
    </citation>
    <scope>NUCLEOTIDE SEQUENCE</scope>
    <source>
        <strain evidence="2">MAFF235873</strain>
    </source>
</reference>
<feature type="compositionally biased region" description="Basic and acidic residues" evidence="1">
    <location>
        <begin position="559"/>
        <end position="572"/>
    </location>
</feature>
<protein>
    <submittedName>
        <fullName evidence="2">Uncharacterized protein</fullName>
    </submittedName>
</protein>
<feature type="compositionally biased region" description="Basic and acidic residues" evidence="1">
    <location>
        <begin position="451"/>
        <end position="468"/>
    </location>
</feature>
<evidence type="ECO:0000313" key="2">
    <source>
        <dbReference type="EMBL" id="KAK2031844.1"/>
    </source>
</evidence>
<sequence>MPKKPAKAKNARRAAPKSKSKAAKKKPAANNDSDDDVISISSGSRSDRGEAGDGDAAQGHSSRKRKASPETGPKRQRKTIGEQLDEEWDEGEFGGEARKFVEANYSPKTLEQLDEMLPEEVEHDEDWGTTDEQDLQDSWAADPERPSLVGWEKKDTPYHLLKLWKVCVLLCDRTPRQLISIANHLEYDTINNLEIEFEDEEGGTVRVKSSAWTQPFCLALTQFMFHPVFRGNARLIVTALQYASMIRTNERQDWPLTNPTGEPFFDALIDVINEHRGLNEEPASLRRKAVDVLKANGMSPPLFESFMSVLEDVCSDSKTRRRKGGKHLRTYKVSNNDLTNIRNAVESMTHMGMPLWALNAKTYDAYGTKGRSQEGVPTKDNLNAYQERDILAERRRIAKEKNRQDRLTSPSPEPEPPKHFWSKAEIEDLRAGQGQTDETLRGEIRRLRAELRSERESRLASSDTRDRGQGQTDGALRGEIRRLLTELQSSGRASSSTRDDMGDVGMENETLRAQLREMTQELNEKTQELNELRERMREKSKSRGDSEEADPFIQPEEIPESRGRVGDAEPIDRPSGLRGSKQRLRKTAHRPQTQKGVEAGVICSPAILDNHGGPPGLWVSM</sequence>
<dbReference type="AlphaFoldDB" id="A0AAD9M3J7"/>
<feature type="region of interest" description="Disordered" evidence="1">
    <location>
        <begin position="1"/>
        <end position="93"/>
    </location>
</feature>
<dbReference type="EMBL" id="MU842836">
    <property type="protein sequence ID" value="KAK2031844.1"/>
    <property type="molecule type" value="Genomic_DNA"/>
</dbReference>
<proteinExistence type="predicted"/>
<keyword evidence="3" id="KW-1185">Reference proteome</keyword>
<dbReference type="Proteomes" id="UP001232148">
    <property type="component" value="Unassembled WGS sequence"/>
</dbReference>
<feature type="region of interest" description="Disordered" evidence="1">
    <location>
        <begin position="486"/>
        <end position="505"/>
    </location>
</feature>
<feature type="region of interest" description="Disordered" evidence="1">
    <location>
        <begin position="451"/>
        <end position="478"/>
    </location>
</feature>
<name>A0AAD9M3J7_9PEZI</name>
<evidence type="ECO:0000313" key="3">
    <source>
        <dbReference type="Proteomes" id="UP001232148"/>
    </source>
</evidence>
<gene>
    <name evidence="2" type="ORF">LX32DRAFT_636864</name>
</gene>
<feature type="compositionally biased region" description="Polar residues" evidence="1">
    <location>
        <begin position="486"/>
        <end position="496"/>
    </location>
</feature>
<organism evidence="2 3">
    <name type="scientific">Colletotrichum zoysiae</name>
    <dbReference type="NCBI Taxonomy" id="1216348"/>
    <lineage>
        <taxon>Eukaryota</taxon>
        <taxon>Fungi</taxon>
        <taxon>Dikarya</taxon>
        <taxon>Ascomycota</taxon>
        <taxon>Pezizomycotina</taxon>
        <taxon>Sordariomycetes</taxon>
        <taxon>Hypocreomycetidae</taxon>
        <taxon>Glomerellales</taxon>
        <taxon>Glomerellaceae</taxon>
        <taxon>Colletotrichum</taxon>
        <taxon>Colletotrichum graminicola species complex</taxon>
    </lineage>
</organism>
<feature type="compositionally biased region" description="Acidic residues" evidence="1">
    <location>
        <begin position="83"/>
        <end position="93"/>
    </location>
</feature>
<evidence type="ECO:0000256" key="1">
    <source>
        <dbReference type="SAM" id="MobiDB-lite"/>
    </source>
</evidence>
<feature type="compositionally biased region" description="Basic and acidic residues" evidence="1">
    <location>
        <begin position="526"/>
        <end position="546"/>
    </location>
</feature>
<accession>A0AAD9M3J7</accession>
<feature type="region of interest" description="Disordered" evidence="1">
    <location>
        <begin position="526"/>
        <end position="598"/>
    </location>
</feature>
<comment type="caution">
    <text evidence="2">The sequence shown here is derived from an EMBL/GenBank/DDBJ whole genome shotgun (WGS) entry which is preliminary data.</text>
</comment>
<feature type="region of interest" description="Disordered" evidence="1">
    <location>
        <begin position="400"/>
        <end position="420"/>
    </location>
</feature>